<evidence type="ECO:0000313" key="2">
    <source>
        <dbReference type="EMBL" id="VAW83381.1"/>
    </source>
</evidence>
<dbReference type="InterPro" id="IPR000361">
    <property type="entry name" value="ATAP_core_dom"/>
</dbReference>
<evidence type="ECO:0000259" key="1">
    <source>
        <dbReference type="Pfam" id="PF01521"/>
    </source>
</evidence>
<dbReference type="GO" id="GO:0016226">
    <property type="term" value="P:iron-sulfur cluster assembly"/>
    <property type="evidence" value="ECO:0007669"/>
    <property type="project" value="TreeGrafter"/>
</dbReference>
<dbReference type="PANTHER" id="PTHR10072:SF41">
    <property type="entry name" value="IRON-SULFUR CLUSTER ASSEMBLY 1 HOMOLOG, MITOCHONDRIAL"/>
    <property type="match status" value="1"/>
</dbReference>
<sequence length="99" mass="11016">MISLTPEAAEHILDSAKQGNMANMPLRVAVTRREDGSFHYALGFDDIDRQDDHKFESEGIQIVVAPQSMELLTGTIIDYVDLDGSKEIIFINPNDPAQQ</sequence>
<dbReference type="InterPro" id="IPR035903">
    <property type="entry name" value="HesB-like_dom_sf"/>
</dbReference>
<protein>
    <recommendedName>
        <fullName evidence="1">Core domain-containing protein</fullName>
    </recommendedName>
</protein>
<dbReference type="EMBL" id="UOFM01000537">
    <property type="protein sequence ID" value="VAW83381.1"/>
    <property type="molecule type" value="Genomic_DNA"/>
</dbReference>
<accession>A0A3B0YVE3</accession>
<proteinExistence type="predicted"/>
<dbReference type="SUPFAM" id="SSF89360">
    <property type="entry name" value="HesB-like domain"/>
    <property type="match status" value="1"/>
</dbReference>
<name>A0A3B0YVE3_9ZZZZ</name>
<dbReference type="GO" id="GO:0005737">
    <property type="term" value="C:cytoplasm"/>
    <property type="evidence" value="ECO:0007669"/>
    <property type="project" value="TreeGrafter"/>
</dbReference>
<dbReference type="InterPro" id="IPR050322">
    <property type="entry name" value="Fe-S_cluster_asmbl/transfer"/>
</dbReference>
<dbReference type="Gene3D" id="2.60.300.12">
    <property type="entry name" value="HesB-like domain"/>
    <property type="match status" value="1"/>
</dbReference>
<organism evidence="2">
    <name type="scientific">hydrothermal vent metagenome</name>
    <dbReference type="NCBI Taxonomy" id="652676"/>
    <lineage>
        <taxon>unclassified sequences</taxon>
        <taxon>metagenomes</taxon>
        <taxon>ecological metagenomes</taxon>
    </lineage>
</organism>
<dbReference type="GO" id="GO:0051537">
    <property type="term" value="F:2 iron, 2 sulfur cluster binding"/>
    <property type="evidence" value="ECO:0007669"/>
    <property type="project" value="TreeGrafter"/>
</dbReference>
<gene>
    <name evidence="2" type="ORF">MNBD_GAMMA14-2729</name>
</gene>
<dbReference type="Pfam" id="PF01521">
    <property type="entry name" value="Fe-S_biosyn"/>
    <property type="match status" value="1"/>
</dbReference>
<reference evidence="2" key="1">
    <citation type="submission" date="2018-06" db="EMBL/GenBank/DDBJ databases">
        <authorList>
            <person name="Zhirakovskaya E."/>
        </authorList>
    </citation>
    <scope>NUCLEOTIDE SEQUENCE</scope>
</reference>
<feature type="domain" description="Core" evidence="1">
    <location>
        <begin position="2"/>
        <end position="85"/>
    </location>
</feature>
<dbReference type="PANTHER" id="PTHR10072">
    <property type="entry name" value="IRON-SULFUR CLUSTER ASSEMBLY PROTEIN"/>
    <property type="match status" value="1"/>
</dbReference>
<dbReference type="AlphaFoldDB" id="A0A3B0YVE3"/>